<comment type="caution">
    <text evidence="7">The sequence shown here is derived from an EMBL/GenBank/DDBJ whole genome shotgun (WGS) entry which is preliminary data.</text>
</comment>
<dbReference type="Gene3D" id="1.10.10.60">
    <property type="entry name" value="Homeodomain-like"/>
    <property type="match status" value="1"/>
</dbReference>
<gene>
    <name evidence="7" type="ORF">C1H46_039767</name>
</gene>
<dbReference type="SMART" id="SM00717">
    <property type="entry name" value="SANT"/>
    <property type="match status" value="1"/>
</dbReference>
<evidence type="ECO:0000256" key="4">
    <source>
        <dbReference type="ARBA" id="ARBA00023242"/>
    </source>
</evidence>
<dbReference type="AlphaFoldDB" id="A0A540KKG4"/>
<dbReference type="PANTHER" id="PTHR44042:SF66">
    <property type="entry name" value="MYB FAMILY TRANSCRIPTION FACTOR"/>
    <property type="match status" value="1"/>
</dbReference>
<comment type="subcellular location">
    <subcellularLocation>
        <location evidence="1">Nucleus</location>
    </subcellularLocation>
</comment>
<evidence type="ECO:0000313" key="7">
    <source>
        <dbReference type="EMBL" id="TQD74690.1"/>
    </source>
</evidence>
<dbReference type="PANTHER" id="PTHR44042">
    <property type="entry name" value="DUPLICATED HOMEODOMAIN-LIKE SUPERFAMILY PROTEIN-RELATED"/>
    <property type="match status" value="1"/>
</dbReference>
<evidence type="ECO:0000259" key="6">
    <source>
        <dbReference type="PROSITE" id="PS50090"/>
    </source>
</evidence>
<dbReference type="Proteomes" id="UP000315295">
    <property type="component" value="Unassembled WGS sequence"/>
</dbReference>
<dbReference type="SUPFAM" id="SSF46689">
    <property type="entry name" value="Homeodomain-like"/>
    <property type="match status" value="1"/>
</dbReference>
<sequence>MSSSSVWNKEEDKEFENAIAMHWIDENSKEMWEKIAELVPSKSMGELKQHYQMLVDDVGAIEAGGGSPPHHAGDEAANTLSSSKDSGHRASSSGASASDKRLNCGHGGGFSGLGHDSAGHGGKGGSRADQERKKGIPWTEEEHRYTLPIAFARI</sequence>
<evidence type="ECO:0000256" key="1">
    <source>
        <dbReference type="ARBA" id="ARBA00004123"/>
    </source>
</evidence>
<dbReference type="Pfam" id="PF00249">
    <property type="entry name" value="Myb_DNA-binding"/>
    <property type="match status" value="1"/>
</dbReference>
<dbReference type="STRING" id="106549.A0A540KKG4"/>
<dbReference type="GO" id="GO:0005634">
    <property type="term" value="C:nucleus"/>
    <property type="evidence" value="ECO:0007669"/>
    <property type="project" value="UniProtKB-SubCell"/>
</dbReference>
<protein>
    <recommendedName>
        <fullName evidence="6">Myb-like domain-containing protein</fullName>
    </recommendedName>
</protein>
<dbReference type="FunFam" id="1.10.10.60:FF:000154">
    <property type="entry name" value="Transcription factor SRM1"/>
    <property type="match status" value="1"/>
</dbReference>
<dbReference type="InterPro" id="IPR009057">
    <property type="entry name" value="Homeodomain-like_sf"/>
</dbReference>
<evidence type="ECO:0000256" key="3">
    <source>
        <dbReference type="ARBA" id="ARBA00023163"/>
    </source>
</evidence>
<keyword evidence="2" id="KW-0805">Transcription regulation</keyword>
<feature type="region of interest" description="Disordered" evidence="5">
    <location>
        <begin position="60"/>
        <end position="142"/>
    </location>
</feature>
<accession>A0A540KKG4</accession>
<reference evidence="7 8" key="1">
    <citation type="journal article" date="2019" name="G3 (Bethesda)">
        <title>Sequencing of a Wild Apple (Malus baccata) Genome Unravels the Differences Between Cultivated and Wild Apple Species Regarding Disease Resistance and Cold Tolerance.</title>
        <authorList>
            <person name="Chen X."/>
        </authorList>
    </citation>
    <scope>NUCLEOTIDE SEQUENCE [LARGE SCALE GENOMIC DNA]</scope>
    <source>
        <strain evidence="8">cv. Shandingzi</strain>
        <tissue evidence="7">Leaves</tissue>
    </source>
</reference>
<feature type="domain" description="Myb-like" evidence="6">
    <location>
        <begin position="7"/>
        <end position="55"/>
    </location>
</feature>
<dbReference type="CDD" id="cd00167">
    <property type="entry name" value="SANT"/>
    <property type="match status" value="1"/>
</dbReference>
<evidence type="ECO:0000313" key="8">
    <source>
        <dbReference type="Proteomes" id="UP000315295"/>
    </source>
</evidence>
<name>A0A540KKG4_MALBA</name>
<keyword evidence="8" id="KW-1185">Reference proteome</keyword>
<organism evidence="7 8">
    <name type="scientific">Malus baccata</name>
    <name type="common">Siberian crab apple</name>
    <name type="synonym">Pyrus baccata</name>
    <dbReference type="NCBI Taxonomy" id="106549"/>
    <lineage>
        <taxon>Eukaryota</taxon>
        <taxon>Viridiplantae</taxon>
        <taxon>Streptophyta</taxon>
        <taxon>Embryophyta</taxon>
        <taxon>Tracheophyta</taxon>
        <taxon>Spermatophyta</taxon>
        <taxon>Magnoliopsida</taxon>
        <taxon>eudicotyledons</taxon>
        <taxon>Gunneridae</taxon>
        <taxon>Pentapetalae</taxon>
        <taxon>rosids</taxon>
        <taxon>fabids</taxon>
        <taxon>Rosales</taxon>
        <taxon>Rosaceae</taxon>
        <taxon>Amygdaloideae</taxon>
        <taxon>Maleae</taxon>
        <taxon>Malus</taxon>
    </lineage>
</organism>
<proteinExistence type="predicted"/>
<dbReference type="EMBL" id="VIEB01001158">
    <property type="protein sequence ID" value="TQD74690.1"/>
    <property type="molecule type" value="Genomic_DNA"/>
</dbReference>
<feature type="compositionally biased region" description="Basic and acidic residues" evidence="5">
    <location>
        <begin position="126"/>
        <end position="142"/>
    </location>
</feature>
<dbReference type="InterPro" id="IPR001005">
    <property type="entry name" value="SANT/Myb"/>
</dbReference>
<evidence type="ECO:0000256" key="5">
    <source>
        <dbReference type="SAM" id="MobiDB-lite"/>
    </source>
</evidence>
<dbReference type="PROSITE" id="PS50090">
    <property type="entry name" value="MYB_LIKE"/>
    <property type="match status" value="1"/>
</dbReference>
<keyword evidence="4" id="KW-0539">Nucleus</keyword>
<keyword evidence="3" id="KW-0804">Transcription</keyword>
<evidence type="ECO:0000256" key="2">
    <source>
        <dbReference type="ARBA" id="ARBA00023015"/>
    </source>
</evidence>